<dbReference type="EMBL" id="AP024747">
    <property type="protein sequence ID" value="BCY25772.1"/>
    <property type="molecule type" value="Genomic_DNA"/>
</dbReference>
<dbReference type="Proteomes" id="UP000825072">
    <property type="component" value="Chromosome 1"/>
</dbReference>
<evidence type="ECO:0000313" key="1">
    <source>
        <dbReference type="EMBL" id="BCY25772.1"/>
    </source>
</evidence>
<name>A0AAD1KQS4_9ACTN</name>
<evidence type="ECO:0000313" key="2">
    <source>
        <dbReference type="Proteomes" id="UP000825072"/>
    </source>
</evidence>
<protein>
    <submittedName>
        <fullName evidence="1">Uncharacterized protein</fullName>
    </submittedName>
</protein>
<dbReference type="AlphaFoldDB" id="A0AAD1KQS4"/>
<sequence>MVLPLVPVTLAMRRPANSSGKAVGASFIVTRPRIDAPEPFPAMRETVAAVRPASTASCSRGELRCLRGDEVMVSIMAGRDDGIEVLNLG</sequence>
<accession>A0AAD1KQS4</accession>
<organism evidence="1 2">
    <name type="scientific">Cutibacterium modestum</name>
    <dbReference type="NCBI Taxonomy" id="2559073"/>
    <lineage>
        <taxon>Bacteria</taxon>
        <taxon>Bacillati</taxon>
        <taxon>Actinomycetota</taxon>
        <taxon>Actinomycetes</taxon>
        <taxon>Propionibacteriales</taxon>
        <taxon>Propionibacteriaceae</taxon>
        <taxon>Cutibacterium</taxon>
    </lineage>
</organism>
<proteinExistence type="predicted"/>
<reference evidence="1" key="1">
    <citation type="submission" date="2021-06" db="EMBL/GenBank/DDBJ databases">
        <title>Genome sequence of Cutibacterium modestum strain KB17-24694.</title>
        <authorList>
            <person name="Dekio I."/>
            <person name="Asahina A."/>
            <person name="Nishida M."/>
        </authorList>
    </citation>
    <scope>NUCLEOTIDE SEQUENCE</scope>
    <source>
        <strain evidence="1">KB17-24694</strain>
    </source>
</reference>
<gene>
    <name evidence="1" type="ORF">KB1_17620</name>
</gene>